<proteinExistence type="predicted"/>
<accession>A0A3A3GMR1</accession>
<name>A0A3A3GMR1_PANTH</name>
<gene>
    <name evidence="2" type="ORF">DQX05_06575</name>
</gene>
<sequence>MSTEDGMKQKGKGGTRKGLSISSFSYRETAPPLIPAHSEVAKNTVKVQFFFMSRSPLPEVLQNSGC</sequence>
<comment type="caution">
    <text evidence="2">The sequence shown here is derived from an EMBL/GenBank/DDBJ whole genome shotgun (WGS) entry which is preliminary data.</text>
</comment>
<dbReference type="EMBL" id="QYZD01000004">
    <property type="protein sequence ID" value="RJG25135.1"/>
    <property type="molecule type" value="Genomic_DNA"/>
</dbReference>
<evidence type="ECO:0000313" key="2">
    <source>
        <dbReference type="EMBL" id="RJG25135.1"/>
    </source>
</evidence>
<organism evidence="2 3">
    <name type="scientific">Paenibacillus thiaminolyticus</name>
    <name type="common">Bacillus thiaminolyticus</name>
    <dbReference type="NCBI Taxonomy" id="49283"/>
    <lineage>
        <taxon>Bacteria</taxon>
        <taxon>Bacillati</taxon>
        <taxon>Bacillota</taxon>
        <taxon>Bacilli</taxon>
        <taxon>Bacillales</taxon>
        <taxon>Paenibacillaceae</taxon>
        <taxon>Paenibacillus</taxon>
    </lineage>
</organism>
<evidence type="ECO:0000313" key="3">
    <source>
        <dbReference type="Proteomes" id="UP000266177"/>
    </source>
</evidence>
<dbReference type="AlphaFoldDB" id="A0A3A3GMR1"/>
<feature type="region of interest" description="Disordered" evidence="1">
    <location>
        <begin position="1"/>
        <end position="20"/>
    </location>
</feature>
<reference evidence="2 3" key="1">
    <citation type="submission" date="2018-09" db="EMBL/GenBank/DDBJ databases">
        <title>Paenibacillus SK2017-BO5.</title>
        <authorList>
            <person name="Piskunova J.V."/>
            <person name="Dubiley S.A."/>
            <person name="Severinov K.V."/>
        </authorList>
    </citation>
    <scope>NUCLEOTIDE SEQUENCE [LARGE SCALE GENOMIC DNA]</scope>
    <source>
        <strain evidence="2 3">BO5</strain>
    </source>
</reference>
<protein>
    <submittedName>
        <fullName evidence="2">Uncharacterized protein</fullName>
    </submittedName>
</protein>
<evidence type="ECO:0000256" key="1">
    <source>
        <dbReference type="SAM" id="MobiDB-lite"/>
    </source>
</evidence>
<dbReference type="Proteomes" id="UP000266177">
    <property type="component" value="Unassembled WGS sequence"/>
</dbReference>